<dbReference type="InterPro" id="IPR000878">
    <property type="entry name" value="4pyrrol_Mease"/>
</dbReference>
<keyword evidence="4 6" id="KW-0808">Transferase</keyword>
<dbReference type="GO" id="GO:0005737">
    <property type="term" value="C:cytoplasm"/>
    <property type="evidence" value="ECO:0007669"/>
    <property type="project" value="UniProtKB-SubCell"/>
</dbReference>
<evidence type="ECO:0000313" key="10">
    <source>
        <dbReference type="EMBL" id="PFG20490.1"/>
    </source>
</evidence>
<name>A0A2A9D3R6_9MICO</name>
<dbReference type="EC" id="2.1.1.198" evidence="6"/>
<comment type="subcellular location">
    <subcellularLocation>
        <location evidence="6">Cytoplasm</location>
    </subcellularLocation>
</comment>
<dbReference type="SUPFAM" id="SSF53790">
    <property type="entry name" value="Tetrapyrrole methylase"/>
    <property type="match status" value="1"/>
</dbReference>
<keyword evidence="5 6" id="KW-0949">S-adenosyl-L-methionine</keyword>
<dbReference type="HAMAP" id="MF_01877">
    <property type="entry name" value="16SrRNA_methyltr_I"/>
    <property type="match status" value="1"/>
</dbReference>
<dbReference type="NCBIfam" id="TIGR00096">
    <property type="entry name" value="16S rRNA (cytidine(1402)-2'-O)-methyltransferase"/>
    <property type="match status" value="1"/>
</dbReference>
<dbReference type="InterPro" id="IPR035996">
    <property type="entry name" value="4pyrrol_Methylase_sf"/>
</dbReference>
<gene>
    <name evidence="6" type="primary">rsmI</name>
    <name evidence="10" type="ORF">ATL40_2091</name>
</gene>
<organism evidence="10 11">
    <name type="scientific">Serinibacter salmoneus</name>
    <dbReference type="NCBI Taxonomy" id="556530"/>
    <lineage>
        <taxon>Bacteria</taxon>
        <taxon>Bacillati</taxon>
        <taxon>Actinomycetota</taxon>
        <taxon>Actinomycetes</taxon>
        <taxon>Micrococcales</taxon>
        <taxon>Beutenbergiaceae</taxon>
        <taxon>Serinibacter</taxon>
    </lineage>
</organism>
<comment type="similarity">
    <text evidence="6">Belongs to the methyltransferase superfamily. RsmI family.</text>
</comment>
<keyword evidence="11" id="KW-1185">Reference proteome</keyword>
<keyword evidence="2 6" id="KW-0698">rRNA processing</keyword>
<keyword evidence="1 6" id="KW-0963">Cytoplasm</keyword>
<evidence type="ECO:0000256" key="2">
    <source>
        <dbReference type="ARBA" id="ARBA00022552"/>
    </source>
</evidence>
<evidence type="ECO:0000256" key="7">
    <source>
        <dbReference type="SAM" id="MobiDB-lite"/>
    </source>
</evidence>
<dbReference type="Pfam" id="PF00590">
    <property type="entry name" value="TP_methylase"/>
    <property type="match status" value="1"/>
</dbReference>
<dbReference type="PROSITE" id="PS01296">
    <property type="entry name" value="RSMI"/>
    <property type="match status" value="1"/>
</dbReference>
<dbReference type="AlphaFoldDB" id="A0A2A9D3R6"/>
<evidence type="ECO:0000313" key="11">
    <source>
        <dbReference type="Proteomes" id="UP000224915"/>
    </source>
</evidence>
<feature type="domain" description="RsmI HTH" evidence="9">
    <location>
        <begin position="274"/>
        <end position="316"/>
    </location>
</feature>
<reference evidence="10 11" key="1">
    <citation type="submission" date="2017-10" db="EMBL/GenBank/DDBJ databases">
        <title>Sequencing the genomes of 1000 actinobacteria strains.</title>
        <authorList>
            <person name="Klenk H.-P."/>
        </authorList>
    </citation>
    <scope>NUCLEOTIDE SEQUENCE [LARGE SCALE GENOMIC DNA]</scope>
    <source>
        <strain evidence="10 11">DSM 21801</strain>
    </source>
</reference>
<feature type="domain" description="Tetrapyrrole methylase" evidence="8">
    <location>
        <begin position="45"/>
        <end position="246"/>
    </location>
</feature>
<proteinExistence type="inferred from homology"/>
<dbReference type="GO" id="GO:0070677">
    <property type="term" value="F:rRNA (cytosine-2'-O-)-methyltransferase activity"/>
    <property type="evidence" value="ECO:0007669"/>
    <property type="project" value="UniProtKB-UniRule"/>
</dbReference>
<dbReference type="InterPro" id="IPR053910">
    <property type="entry name" value="RsmI_HTH"/>
</dbReference>
<dbReference type="Gene3D" id="3.30.950.10">
    <property type="entry name" value="Methyltransferase, Cobalt-precorrin-4 Transmethylase, Domain 2"/>
    <property type="match status" value="1"/>
</dbReference>
<protein>
    <recommendedName>
        <fullName evidence="6">Ribosomal RNA small subunit methyltransferase I</fullName>
        <ecNumber evidence="6">2.1.1.198</ecNumber>
    </recommendedName>
    <alternativeName>
        <fullName evidence="6">16S rRNA 2'-O-ribose C1402 methyltransferase</fullName>
    </alternativeName>
    <alternativeName>
        <fullName evidence="6">rRNA (cytidine-2'-O-)-methyltransferase RsmI</fullName>
    </alternativeName>
</protein>
<evidence type="ECO:0000256" key="1">
    <source>
        <dbReference type="ARBA" id="ARBA00022490"/>
    </source>
</evidence>
<evidence type="ECO:0000259" key="9">
    <source>
        <dbReference type="Pfam" id="PF23016"/>
    </source>
</evidence>
<dbReference type="CDD" id="cd11648">
    <property type="entry name" value="RsmI"/>
    <property type="match status" value="1"/>
</dbReference>
<dbReference type="Pfam" id="PF23016">
    <property type="entry name" value="RsmI_C"/>
    <property type="match status" value="1"/>
</dbReference>
<comment type="caution">
    <text evidence="10">The sequence shown here is derived from an EMBL/GenBank/DDBJ whole genome shotgun (WGS) entry which is preliminary data.</text>
</comment>
<dbReference type="InterPro" id="IPR014776">
    <property type="entry name" value="4pyrrole_Mease_sub2"/>
</dbReference>
<dbReference type="Proteomes" id="UP000224915">
    <property type="component" value="Unassembled WGS sequence"/>
</dbReference>
<sequence length="317" mass="32878">MSTLESSNQAESPRPPESGGSDEAPDGVADPGGPAARSWERLGAIVLAATPIGSAGDATANLRALLAQADVIAAEDTRTLRTLLHRIGVTPTGTLVSYHDHNERERAAELVQRASQGATVAVVSDAGMPTVSDPGYRVAAAAHEAGVPVTALPGPSAVLTALAVSGLATDRFCFEGFLPRKAGERRRTLQEVSAERRTMVFFSSPHRLAAELADAAEVLGAERPAAVCRELTKRHEEVRRGGLADLAAWAQGGVRGEITLVIAGADPAPASTPEEAAREAVALAEGGLRLKDAAARIAERTGLGKRAIYEAALALRE</sequence>
<dbReference type="PANTHER" id="PTHR46111">
    <property type="entry name" value="RIBOSOMAL RNA SMALL SUBUNIT METHYLTRANSFERASE I"/>
    <property type="match status" value="1"/>
</dbReference>
<evidence type="ECO:0000259" key="8">
    <source>
        <dbReference type="Pfam" id="PF00590"/>
    </source>
</evidence>
<comment type="function">
    <text evidence="6">Catalyzes the 2'-O-methylation of the ribose of cytidine 1402 (C1402) in 16S rRNA.</text>
</comment>
<dbReference type="EMBL" id="PDJD01000001">
    <property type="protein sequence ID" value="PFG20490.1"/>
    <property type="molecule type" value="Genomic_DNA"/>
</dbReference>
<accession>A0A2A9D3R6</accession>
<dbReference type="InterPro" id="IPR008189">
    <property type="entry name" value="rRNA_ssu_MeTfrase_I"/>
</dbReference>
<dbReference type="InterPro" id="IPR018063">
    <property type="entry name" value="SAM_MeTrfase_RsmI_CS"/>
</dbReference>
<evidence type="ECO:0000256" key="3">
    <source>
        <dbReference type="ARBA" id="ARBA00022603"/>
    </source>
</evidence>
<keyword evidence="3 6" id="KW-0489">Methyltransferase</keyword>
<dbReference type="PIRSF" id="PIRSF005917">
    <property type="entry name" value="MTase_YraL"/>
    <property type="match status" value="1"/>
</dbReference>
<dbReference type="Gene3D" id="3.40.1010.10">
    <property type="entry name" value="Cobalt-precorrin-4 Transmethylase, Domain 1"/>
    <property type="match status" value="1"/>
</dbReference>
<dbReference type="PANTHER" id="PTHR46111:SF1">
    <property type="entry name" value="RIBOSOMAL RNA SMALL SUBUNIT METHYLTRANSFERASE I"/>
    <property type="match status" value="1"/>
</dbReference>
<evidence type="ECO:0000256" key="6">
    <source>
        <dbReference type="HAMAP-Rule" id="MF_01877"/>
    </source>
</evidence>
<feature type="region of interest" description="Disordered" evidence="7">
    <location>
        <begin position="1"/>
        <end position="35"/>
    </location>
</feature>
<dbReference type="FunFam" id="3.30.950.10:FF:000002">
    <property type="entry name" value="Ribosomal RNA small subunit methyltransferase I"/>
    <property type="match status" value="1"/>
</dbReference>
<dbReference type="InterPro" id="IPR014777">
    <property type="entry name" value="4pyrrole_Mease_sub1"/>
</dbReference>
<evidence type="ECO:0000256" key="4">
    <source>
        <dbReference type="ARBA" id="ARBA00022679"/>
    </source>
</evidence>
<dbReference type="FunFam" id="3.40.1010.10:FF:000007">
    <property type="entry name" value="Ribosomal RNA small subunit methyltransferase I"/>
    <property type="match status" value="1"/>
</dbReference>
<comment type="catalytic activity">
    <reaction evidence="6">
        <text>cytidine(1402) in 16S rRNA + S-adenosyl-L-methionine = 2'-O-methylcytidine(1402) in 16S rRNA + S-adenosyl-L-homocysteine + H(+)</text>
        <dbReference type="Rhea" id="RHEA:42924"/>
        <dbReference type="Rhea" id="RHEA-COMP:10285"/>
        <dbReference type="Rhea" id="RHEA-COMP:10286"/>
        <dbReference type="ChEBI" id="CHEBI:15378"/>
        <dbReference type="ChEBI" id="CHEBI:57856"/>
        <dbReference type="ChEBI" id="CHEBI:59789"/>
        <dbReference type="ChEBI" id="CHEBI:74495"/>
        <dbReference type="ChEBI" id="CHEBI:82748"/>
        <dbReference type="EC" id="2.1.1.198"/>
    </reaction>
</comment>
<feature type="compositionally biased region" description="Polar residues" evidence="7">
    <location>
        <begin position="1"/>
        <end position="11"/>
    </location>
</feature>
<evidence type="ECO:0000256" key="5">
    <source>
        <dbReference type="ARBA" id="ARBA00022691"/>
    </source>
</evidence>